<dbReference type="EMBL" id="PJQL01001672">
    <property type="protein sequence ID" value="RCH87373.1"/>
    <property type="molecule type" value="Genomic_DNA"/>
</dbReference>
<name>A0A367JBQ0_RHIAZ</name>
<evidence type="ECO:0000313" key="2">
    <source>
        <dbReference type="Proteomes" id="UP000252139"/>
    </source>
</evidence>
<proteinExistence type="predicted"/>
<reference evidence="1 2" key="1">
    <citation type="journal article" date="2018" name="G3 (Bethesda)">
        <title>Phylogenetic and Phylogenomic Definition of Rhizopus Species.</title>
        <authorList>
            <person name="Gryganskyi A.P."/>
            <person name="Golan J."/>
            <person name="Dolatabadi S."/>
            <person name="Mondo S."/>
            <person name="Robb S."/>
            <person name="Idnurm A."/>
            <person name="Muszewska A."/>
            <person name="Steczkiewicz K."/>
            <person name="Masonjones S."/>
            <person name="Liao H.L."/>
            <person name="Gajdeczka M.T."/>
            <person name="Anike F."/>
            <person name="Vuek A."/>
            <person name="Anishchenko I.M."/>
            <person name="Voigt K."/>
            <person name="de Hoog G.S."/>
            <person name="Smith M.E."/>
            <person name="Heitman J."/>
            <person name="Vilgalys R."/>
            <person name="Stajich J.E."/>
        </authorList>
    </citation>
    <scope>NUCLEOTIDE SEQUENCE [LARGE SCALE GENOMIC DNA]</scope>
    <source>
        <strain evidence="1 2">CBS 357.93</strain>
    </source>
</reference>
<evidence type="ECO:0000313" key="1">
    <source>
        <dbReference type="EMBL" id="RCH87373.1"/>
    </source>
</evidence>
<dbReference type="OrthoDB" id="2267265at2759"/>
<sequence length="98" mass="11582">MTEADTLLLVQPFQFECTEPIIDDNDLLYILGMNDVPLTDDDEEENEDIPELFFPLEEQERFIKQKPFVEEDIDLFIQQKPIVLSDEERRLTLDLMSC</sequence>
<dbReference type="Proteomes" id="UP000252139">
    <property type="component" value="Unassembled WGS sequence"/>
</dbReference>
<accession>A0A367JBQ0</accession>
<gene>
    <name evidence="1" type="ORF">CU097_006476</name>
</gene>
<comment type="caution">
    <text evidence="1">The sequence shown here is derived from an EMBL/GenBank/DDBJ whole genome shotgun (WGS) entry which is preliminary data.</text>
</comment>
<dbReference type="AlphaFoldDB" id="A0A367JBQ0"/>
<organism evidence="1 2">
    <name type="scientific">Rhizopus azygosporus</name>
    <name type="common">Rhizopus microsporus var. azygosporus</name>
    <dbReference type="NCBI Taxonomy" id="86630"/>
    <lineage>
        <taxon>Eukaryota</taxon>
        <taxon>Fungi</taxon>
        <taxon>Fungi incertae sedis</taxon>
        <taxon>Mucoromycota</taxon>
        <taxon>Mucoromycotina</taxon>
        <taxon>Mucoromycetes</taxon>
        <taxon>Mucorales</taxon>
        <taxon>Mucorineae</taxon>
        <taxon>Rhizopodaceae</taxon>
        <taxon>Rhizopus</taxon>
    </lineage>
</organism>
<keyword evidence="2" id="KW-1185">Reference proteome</keyword>
<protein>
    <submittedName>
        <fullName evidence="1">Uncharacterized protein</fullName>
    </submittedName>
</protein>